<dbReference type="AlphaFoldDB" id="Q3A7E9"/>
<dbReference type="InterPro" id="IPR012347">
    <property type="entry name" value="Ferritin-like"/>
</dbReference>
<evidence type="ECO:0000259" key="1">
    <source>
        <dbReference type="Pfam" id="PF02915"/>
    </source>
</evidence>
<dbReference type="GO" id="GO:0016491">
    <property type="term" value="F:oxidoreductase activity"/>
    <property type="evidence" value="ECO:0007669"/>
    <property type="project" value="InterPro"/>
</dbReference>
<reference evidence="2 3" key="2">
    <citation type="journal article" date="2012" name="BMC Genomics">
        <title>The genome of Pelobacter carbinolicus reveals surprising metabolic capabilities and physiological features.</title>
        <authorList>
            <person name="Aklujkar M."/>
            <person name="Haveman S.A."/>
            <person name="Didonato R.Jr."/>
            <person name="Chertkov O."/>
            <person name="Han C.S."/>
            <person name="Land M.L."/>
            <person name="Brown P."/>
            <person name="Lovley D.R."/>
        </authorList>
    </citation>
    <scope>NUCLEOTIDE SEQUENCE [LARGE SCALE GENOMIC DNA]</scope>
    <source>
        <strain evidence="3">DSM 2380 / NBRC 103641 / GraBd1</strain>
    </source>
</reference>
<dbReference type="HOGENOM" id="CLU_1633810_0_0_7"/>
<dbReference type="RefSeq" id="WP_011340117.1">
    <property type="nucleotide sequence ID" value="NC_007498.2"/>
</dbReference>
<dbReference type="STRING" id="338963.Pcar_0435"/>
<organism evidence="2 3">
    <name type="scientific">Syntrophotalea carbinolica (strain DSM 2380 / NBRC 103641 / GraBd1)</name>
    <name type="common">Pelobacter carbinolicus</name>
    <dbReference type="NCBI Taxonomy" id="338963"/>
    <lineage>
        <taxon>Bacteria</taxon>
        <taxon>Pseudomonadati</taxon>
        <taxon>Thermodesulfobacteriota</taxon>
        <taxon>Desulfuromonadia</taxon>
        <taxon>Desulfuromonadales</taxon>
        <taxon>Syntrophotaleaceae</taxon>
        <taxon>Syntrophotalea</taxon>
    </lineage>
</organism>
<dbReference type="SUPFAM" id="SSF47240">
    <property type="entry name" value="Ferritin-like"/>
    <property type="match status" value="1"/>
</dbReference>
<sequence>MQAFLNRCAEIEEVLAQVYRELAAVYAADHALEAIWLNMADDESEHAREIHLAKRLLRDDLIVREQVPDAQIRKLLFRAHKILAKVRRSVLPVKEALRLSLHLEDEFRQVHVLCAVRFADSAVQKIFERLGRADREHVARLAEYCRLFAAREKAQGSESVPA</sequence>
<reference evidence="3" key="1">
    <citation type="submission" date="2005-10" db="EMBL/GenBank/DDBJ databases">
        <title>Complete sequence of Pelobacter carbinolicus DSM 2380.</title>
        <authorList>
            <person name="Copeland A."/>
            <person name="Lucas S."/>
            <person name="Lapidus A."/>
            <person name="Barry K."/>
            <person name="Detter J.C."/>
            <person name="Glavina T."/>
            <person name="Hammon N."/>
            <person name="Israni S."/>
            <person name="Pitluck S."/>
            <person name="Chertkov O."/>
            <person name="Schmutz J."/>
            <person name="Larimer F."/>
            <person name="Land M."/>
            <person name="Kyrpides N."/>
            <person name="Ivanova N."/>
            <person name="Richardson P."/>
        </authorList>
    </citation>
    <scope>NUCLEOTIDE SEQUENCE [LARGE SCALE GENOMIC DNA]</scope>
    <source>
        <strain evidence="3">DSM 2380 / NBRC 103641 / GraBd1</strain>
    </source>
</reference>
<evidence type="ECO:0000313" key="2">
    <source>
        <dbReference type="EMBL" id="ABA87695.1"/>
    </source>
</evidence>
<dbReference type="GO" id="GO:0046872">
    <property type="term" value="F:metal ion binding"/>
    <property type="evidence" value="ECO:0007669"/>
    <property type="project" value="InterPro"/>
</dbReference>
<keyword evidence="3" id="KW-1185">Reference proteome</keyword>
<feature type="domain" description="Rubrerythrin diiron-binding" evidence="1">
    <location>
        <begin position="4"/>
        <end position="143"/>
    </location>
</feature>
<accession>Q3A7E9</accession>
<gene>
    <name evidence="2" type="ordered locus">Pcar_0435</name>
</gene>
<dbReference type="Proteomes" id="UP000002534">
    <property type="component" value="Chromosome"/>
</dbReference>
<proteinExistence type="predicted"/>
<dbReference type="InterPro" id="IPR009078">
    <property type="entry name" value="Ferritin-like_SF"/>
</dbReference>
<dbReference type="EMBL" id="CP000142">
    <property type="protein sequence ID" value="ABA87695.1"/>
    <property type="molecule type" value="Genomic_DNA"/>
</dbReference>
<dbReference type="eggNOG" id="COG1633">
    <property type="taxonomic scope" value="Bacteria"/>
</dbReference>
<dbReference type="Gene3D" id="1.20.1260.10">
    <property type="match status" value="1"/>
</dbReference>
<dbReference type="KEGG" id="pca:Pcar_0435"/>
<dbReference type="OrthoDB" id="5402531at2"/>
<evidence type="ECO:0000313" key="3">
    <source>
        <dbReference type="Proteomes" id="UP000002534"/>
    </source>
</evidence>
<name>Q3A7E9_SYNC1</name>
<dbReference type="Pfam" id="PF02915">
    <property type="entry name" value="Rubrerythrin"/>
    <property type="match status" value="1"/>
</dbReference>
<protein>
    <recommendedName>
        <fullName evidence="1">Rubrerythrin diiron-binding domain-containing protein</fullName>
    </recommendedName>
</protein>
<dbReference type="InterPro" id="IPR003251">
    <property type="entry name" value="Rr_diiron-bd_dom"/>
</dbReference>